<comment type="caution">
    <text evidence="3">The sequence shown here is derived from an EMBL/GenBank/DDBJ whole genome shotgun (WGS) entry which is preliminary data.</text>
</comment>
<dbReference type="Proteomes" id="UP001308179">
    <property type="component" value="Unassembled WGS sequence"/>
</dbReference>
<evidence type="ECO:0000313" key="3">
    <source>
        <dbReference type="EMBL" id="KAK5147279.1"/>
    </source>
</evidence>
<feature type="region of interest" description="Disordered" evidence="1">
    <location>
        <begin position="137"/>
        <end position="164"/>
    </location>
</feature>
<evidence type="ECO:0000313" key="4">
    <source>
        <dbReference type="Proteomes" id="UP001308179"/>
    </source>
</evidence>
<feature type="region of interest" description="Disordered" evidence="1">
    <location>
        <begin position="189"/>
        <end position="297"/>
    </location>
</feature>
<keyword evidence="4" id="KW-1185">Reference proteome</keyword>
<feature type="compositionally biased region" description="Polar residues" evidence="1">
    <location>
        <begin position="365"/>
        <end position="376"/>
    </location>
</feature>
<feature type="region of interest" description="Disordered" evidence="1">
    <location>
        <begin position="352"/>
        <end position="424"/>
    </location>
</feature>
<proteinExistence type="predicted"/>
<dbReference type="Pfam" id="PF09816">
    <property type="entry name" value="EAF"/>
    <property type="match status" value="1"/>
</dbReference>
<dbReference type="EMBL" id="JAVRRR010000046">
    <property type="protein sequence ID" value="KAK5147279.1"/>
    <property type="molecule type" value="Genomic_DNA"/>
</dbReference>
<name>A0ABR0LFM8_9PEZI</name>
<feature type="compositionally biased region" description="Polar residues" evidence="1">
    <location>
        <begin position="193"/>
        <end position="208"/>
    </location>
</feature>
<organism evidence="3 4">
    <name type="scientific">Rachicladosporium monterosium</name>
    <dbReference type="NCBI Taxonomy" id="1507873"/>
    <lineage>
        <taxon>Eukaryota</taxon>
        <taxon>Fungi</taxon>
        <taxon>Dikarya</taxon>
        <taxon>Ascomycota</taxon>
        <taxon>Pezizomycotina</taxon>
        <taxon>Dothideomycetes</taxon>
        <taxon>Dothideomycetidae</taxon>
        <taxon>Cladosporiales</taxon>
        <taxon>Cladosporiaceae</taxon>
        <taxon>Rachicladosporium</taxon>
    </lineage>
</organism>
<gene>
    <name evidence="3" type="ORF">LTR32_001250</name>
</gene>
<evidence type="ECO:0000256" key="1">
    <source>
        <dbReference type="SAM" id="MobiDB-lite"/>
    </source>
</evidence>
<reference evidence="3 4" key="1">
    <citation type="submission" date="2023-08" db="EMBL/GenBank/DDBJ databases">
        <title>Black Yeasts Isolated from many extreme environments.</title>
        <authorList>
            <person name="Coleine C."/>
            <person name="Stajich J.E."/>
            <person name="Selbmann L."/>
        </authorList>
    </citation>
    <scope>NUCLEOTIDE SEQUENCE [LARGE SCALE GENOMIC DNA]</scope>
    <source>
        <strain evidence="3 4">CCFEE 5386</strain>
    </source>
</reference>
<evidence type="ECO:0000259" key="2">
    <source>
        <dbReference type="Pfam" id="PF09816"/>
    </source>
</evidence>
<accession>A0ABR0LFM8</accession>
<protein>
    <recommendedName>
        <fullName evidence="2">Transcription elongation factor Eaf N-terminal domain-containing protein</fullName>
    </recommendedName>
</protein>
<feature type="compositionally biased region" description="Polar residues" evidence="1">
    <location>
        <begin position="254"/>
        <end position="269"/>
    </location>
</feature>
<feature type="domain" description="Transcription elongation factor Eaf N-terminal" evidence="2">
    <location>
        <begin position="19"/>
        <end position="120"/>
    </location>
</feature>
<sequence length="458" mass="48332">MATAAVSALMVDLTAPATYNVRLGGSIVKAGDSARSWASVRYNHKPALVDTEQAARSIRSTGKRDASELLLKDGGKEYGYAGDSTRTEHRYVLLLRGDGEDKEAVLEELNWSHAFNLTSTSEEKDAGKLKERYPYLTPEHDADDASWRNDTDSTAESPADPSNPFDYRHFLKAAAAAAAAKTKRLDLGAARSGTATPTVNSRAASSTPLARPIKRVAGSALVQEQKKRRAPASTAAADRAANPKRVKTGEERTSTASQRASAPSISKATESAPPPRIRVDRKASVRRPSYDDDSGELILENDDTTSAKLSSGRRAMAMALNGQLGKGPISLRSAASSPGSYLASPALGRAVDMEDDGDGIETGVADSSSPEETITRTGEPGYLDNDDDEDADADADVEDLELPSPATVHKPSVSATTITGGGEEDDLDAQLAAAMAEEEGVPAGAGLVLEEEEESEEE</sequence>
<feature type="compositionally biased region" description="Acidic residues" evidence="1">
    <location>
        <begin position="384"/>
        <end position="401"/>
    </location>
</feature>
<dbReference type="InterPro" id="IPR019194">
    <property type="entry name" value="Tscrpt_elong_fac_Eaf_N"/>
</dbReference>
<feature type="compositionally biased region" description="Basic and acidic residues" evidence="1">
    <location>
        <begin position="137"/>
        <end position="151"/>
    </location>
</feature>
<feature type="compositionally biased region" description="Low complexity" evidence="1">
    <location>
        <begin position="231"/>
        <end position="240"/>
    </location>
</feature>